<accession>H2YUX5</accession>
<feature type="transmembrane region" description="Helical" evidence="8">
    <location>
        <begin position="111"/>
        <end position="128"/>
    </location>
</feature>
<dbReference type="Pfam" id="PF01284">
    <property type="entry name" value="MARVEL"/>
    <property type="match status" value="1"/>
</dbReference>
<feature type="transmembrane region" description="Helical" evidence="8">
    <location>
        <begin position="6"/>
        <end position="24"/>
    </location>
</feature>
<evidence type="ECO:0000259" key="9">
    <source>
        <dbReference type="PROSITE" id="PS51225"/>
    </source>
</evidence>
<evidence type="ECO:0000256" key="7">
    <source>
        <dbReference type="PROSITE-ProRule" id="PRU00581"/>
    </source>
</evidence>
<feature type="domain" description="MARVEL" evidence="9">
    <location>
        <begin position="105"/>
        <end position="242"/>
    </location>
</feature>
<keyword evidence="11" id="KW-1185">Reference proteome</keyword>
<dbReference type="Proteomes" id="UP000007875">
    <property type="component" value="Unassembled WGS sequence"/>
</dbReference>
<dbReference type="PANTHER" id="PTHR17068">
    <property type="entry name" value="MYELOID-ASSOCIATED DIFFERENTIATION MARKER MYADM FAMILY MEMBER"/>
    <property type="match status" value="1"/>
</dbReference>
<proteinExistence type="inferred from homology"/>
<feature type="transmembrane region" description="Helical" evidence="8">
    <location>
        <begin position="180"/>
        <end position="203"/>
    </location>
</feature>
<feature type="transmembrane region" description="Helical" evidence="8">
    <location>
        <begin position="218"/>
        <end position="237"/>
    </location>
</feature>
<evidence type="ECO:0000256" key="4">
    <source>
        <dbReference type="ARBA" id="ARBA00022989"/>
    </source>
</evidence>
<dbReference type="InterPro" id="IPR047123">
    <property type="entry name" value="MYADM-like"/>
</dbReference>
<keyword evidence="5 7" id="KW-0472">Membrane</keyword>
<evidence type="ECO:0000256" key="3">
    <source>
        <dbReference type="ARBA" id="ARBA00022737"/>
    </source>
</evidence>
<keyword evidence="4 8" id="KW-1133">Transmembrane helix</keyword>
<reference evidence="10" key="3">
    <citation type="submission" date="2025-09" db="UniProtKB">
        <authorList>
            <consortium name="Ensembl"/>
        </authorList>
    </citation>
    <scope>IDENTIFICATION</scope>
</reference>
<feature type="transmembrane region" description="Helical" evidence="8">
    <location>
        <begin position="148"/>
        <end position="168"/>
    </location>
</feature>
<dbReference type="Ensembl" id="ENSCSAVT00000009249.1">
    <property type="protein sequence ID" value="ENSCSAVP00000009135.1"/>
    <property type="gene ID" value="ENSCSAVG00000005382.1"/>
</dbReference>
<evidence type="ECO:0000313" key="10">
    <source>
        <dbReference type="Ensembl" id="ENSCSAVP00000009135.1"/>
    </source>
</evidence>
<dbReference type="HOGENOM" id="CLU_1146859_0_0_1"/>
<evidence type="ECO:0000313" key="11">
    <source>
        <dbReference type="Proteomes" id="UP000007875"/>
    </source>
</evidence>
<keyword evidence="3" id="KW-0677">Repeat</keyword>
<feature type="transmembrane region" description="Helical" evidence="8">
    <location>
        <begin position="44"/>
        <end position="64"/>
    </location>
</feature>
<sequence length="242" mass="26516">MGIRCFYYIVEYFVAVLFLSRLGLARQMNCGGSCTYDGFDFLWAWLSTVHVLGASIAFSIYINGQSNSAYYAKQAAAAAIGFATFVLYGVESFLLRSYAPSNAGYIATGKGWLMTSILVGGAAAFSLLVDSGFSWCGSTCKIGLTYSLAAYCIGWGVSVIIFLCRMFLPASKSSSRPFEMFQFGWSILSCLLFLSASSCFAAYMKCNKYEYYPCNERLAGVLVGFFTAILYVVDAVIHRPTK</sequence>
<dbReference type="GO" id="GO:0016020">
    <property type="term" value="C:membrane"/>
    <property type="evidence" value="ECO:0007669"/>
    <property type="project" value="UniProtKB-SubCell"/>
</dbReference>
<comment type="subcellular location">
    <subcellularLocation>
        <location evidence="1">Membrane</location>
        <topology evidence="1">Multi-pass membrane protein</topology>
    </subcellularLocation>
</comment>
<dbReference type="PROSITE" id="PS51225">
    <property type="entry name" value="MARVEL"/>
    <property type="match status" value="1"/>
</dbReference>
<dbReference type="GeneTree" id="ENSGT00510000053436"/>
<dbReference type="PANTHER" id="PTHR17068:SF11">
    <property type="entry name" value="MYELOID-ASSOCIATED DIFFERENTIATION MARKER-LIKE PROTEIN 2"/>
    <property type="match status" value="1"/>
</dbReference>
<evidence type="ECO:0000256" key="2">
    <source>
        <dbReference type="ARBA" id="ARBA00022692"/>
    </source>
</evidence>
<evidence type="ECO:0000256" key="6">
    <source>
        <dbReference type="ARBA" id="ARBA00034721"/>
    </source>
</evidence>
<evidence type="ECO:0000256" key="5">
    <source>
        <dbReference type="ARBA" id="ARBA00023136"/>
    </source>
</evidence>
<dbReference type="InParanoid" id="H2YUX5"/>
<reference evidence="11" key="1">
    <citation type="submission" date="2003-08" db="EMBL/GenBank/DDBJ databases">
        <authorList>
            <person name="Birren B."/>
            <person name="Nusbaum C."/>
            <person name="Abebe A."/>
            <person name="Abouelleil A."/>
            <person name="Adekoya E."/>
            <person name="Ait-zahra M."/>
            <person name="Allen N."/>
            <person name="Allen T."/>
            <person name="An P."/>
            <person name="Anderson M."/>
            <person name="Anderson S."/>
            <person name="Arachchi H."/>
            <person name="Armbruster J."/>
            <person name="Bachantsang P."/>
            <person name="Baldwin J."/>
            <person name="Barry A."/>
            <person name="Bayul T."/>
            <person name="Blitshsteyn B."/>
            <person name="Bloom T."/>
            <person name="Blye J."/>
            <person name="Boguslavskiy L."/>
            <person name="Borowsky M."/>
            <person name="Boukhgalter B."/>
            <person name="Brunache A."/>
            <person name="Butler J."/>
            <person name="Calixte N."/>
            <person name="Calvo S."/>
            <person name="Camarata J."/>
            <person name="Campo K."/>
            <person name="Chang J."/>
            <person name="Cheshatsang Y."/>
            <person name="Citroen M."/>
            <person name="Collymore A."/>
            <person name="Considine T."/>
            <person name="Cook A."/>
            <person name="Cooke P."/>
            <person name="Corum B."/>
            <person name="Cuomo C."/>
            <person name="David R."/>
            <person name="Dawoe T."/>
            <person name="Degray S."/>
            <person name="Dodge S."/>
            <person name="Dooley K."/>
            <person name="Dorje P."/>
            <person name="Dorjee K."/>
            <person name="Dorris L."/>
            <person name="Duffey N."/>
            <person name="Dupes A."/>
            <person name="Elkins T."/>
            <person name="Engels R."/>
            <person name="Erickson J."/>
            <person name="Farina A."/>
            <person name="Faro S."/>
            <person name="Ferreira P."/>
            <person name="Fischer H."/>
            <person name="Fitzgerald M."/>
            <person name="Foley K."/>
            <person name="Gage D."/>
            <person name="Galagan J."/>
            <person name="Gearin G."/>
            <person name="Gnerre S."/>
            <person name="Gnirke A."/>
            <person name="Goyette A."/>
            <person name="Graham J."/>
            <person name="Grandbois E."/>
            <person name="Gyaltsen K."/>
            <person name="Hafez N."/>
            <person name="Hagopian D."/>
            <person name="Hagos B."/>
            <person name="Hall J."/>
            <person name="Hatcher B."/>
            <person name="Heller A."/>
            <person name="Higgins H."/>
            <person name="Honan T."/>
            <person name="Horn A."/>
            <person name="Houde N."/>
            <person name="Hughes L."/>
            <person name="Hulme W."/>
            <person name="Husby E."/>
            <person name="Iliev I."/>
            <person name="Jaffe D."/>
            <person name="Jones C."/>
            <person name="Kamal M."/>
            <person name="Kamat A."/>
            <person name="Kamvysselis M."/>
            <person name="Karlsson E."/>
            <person name="Kells C."/>
            <person name="Kieu A."/>
            <person name="Kisner P."/>
            <person name="Kodira C."/>
            <person name="Kulbokas E."/>
            <person name="Labutti K."/>
            <person name="Lama D."/>
            <person name="Landers T."/>
            <person name="Leger J."/>
            <person name="Levine S."/>
            <person name="Lewis D."/>
            <person name="Lewis T."/>
            <person name="Lindblad-toh K."/>
            <person name="Liu X."/>
            <person name="Lokyitsang T."/>
            <person name="Lokyitsang Y."/>
            <person name="Lucien O."/>
            <person name="Lui A."/>
            <person name="Ma L.J."/>
            <person name="Mabbitt R."/>
            <person name="Macdonald J."/>
            <person name="Maclean C."/>
            <person name="Major J."/>
            <person name="Manning J."/>
            <person name="Marabella R."/>
            <person name="Maru K."/>
            <person name="Matthews C."/>
            <person name="Mauceli E."/>
            <person name="Mccarthy M."/>
            <person name="Mcdonough S."/>
            <person name="Mcghee T."/>
            <person name="Meldrim J."/>
            <person name="Meneus L."/>
            <person name="Mesirov J."/>
            <person name="Mihalev A."/>
            <person name="Mihova T."/>
            <person name="Mikkelsen T."/>
            <person name="Mlenga V."/>
            <person name="Moru K."/>
            <person name="Mozes J."/>
            <person name="Mulrain L."/>
            <person name="Munson G."/>
            <person name="Naylor J."/>
            <person name="Newes C."/>
            <person name="Nguyen C."/>
            <person name="Nguyen N."/>
            <person name="Nguyen T."/>
            <person name="Nicol R."/>
            <person name="Nielsen C."/>
            <person name="Nizzari M."/>
            <person name="Norbu C."/>
            <person name="Norbu N."/>
            <person name="O'donnell P."/>
            <person name="Okoawo O."/>
            <person name="O'leary S."/>
            <person name="Omotosho B."/>
            <person name="O'neill K."/>
            <person name="Osman S."/>
            <person name="Parker S."/>
            <person name="Perrin D."/>
            <person name="Phunkhang P."/>
            <person name="Piqani B."/>
            <person name="Purcell S."/>
            <person name="Rachupka T."/>
            <person name="Ramasamy U."/>
            <person name="Rameau R."/>
            <person name="Ray V."/>
            <person name="Raymond C."/>
            <person name="Retta R."/>
            <person name="Richardson S."/>
            <person name="Rise C."/>
            <person name="Rodriguez J."/>
            <person name="Rogers J."/>
            <person name="Rogov P."/>
            <person name="Rutman M."/>
            <person name="Schupbach R."/>
            <person name="Seaman C."/>
            <person name="Settipalli S."/>
            <person name="Sharpe T."/>
            <person name="Sheridan J."/>
            <person name="Sherpa N."/>
            <person name="Shi J."/>
            <person name="Smirnov S."/>
            <person name="Smith C."/>
            <person name="Sougnez C."/>
            <person name="Spencer B."/>
            <person name="Stalker J."/>
            <person name="Stange-thomann N."/>
            <person name="Stavropoulos S."/>
            <person name="Stetson K."/>
            <person name="Stone C."/>
            <person name="Stone S."/>
            <person name="Stubbs M."/>
            <person name="Talamas J."/>
            <person name="Tchuinga P."/>
            <person name="Tenzing P."/>
            <person name="Tesfaye S."/>
            <person name="Theodore J."/>
            <person name="Thoulutsang Y."/>
            <person name="Topham K."/>
            <person name="Towey S."/>
            <person name="Tsamla T."/>
            <person name="Tsomo N."/>
            <person name="Vallee D."/>
            <person name="Vassiliev H."/>
            <person name="Venkataraman V."/>
            <person name="Vinson J."/>
            <person name="Vo A."/>
            <person name="Wade C."/>
            <person name="Wang S."/>
            <person name="Wangchuk T."/>
            <person name="Wangdi T."/>
            <person name="Whittaker C."/>
            <person name="Wilkinson J."/>
            <person name="Wu Y."/>
            <person name="Wyman D."/>
            <person name="Yadav S."/>
            <person name="Yang S."/>
            <person name="Yang X."/>
            <person name="Yeager S."/>
            <person name="Yee E."/>
            <person name="Young G."/>
            <person name="Zainoun J."/>
            <person name="Zembeck L."/>
            <person name="Zimmer A."/>
            <person name="Zody M."/>
            <person name="Lander E."/>
        </authorList>
    </citation>
    <scope>NUCLEOTIDE SEQUENCE [LARGE SCALE GENOMIC DNA]</scope>
</reference>
<keyword evidence="2 7" id="KW-0812">Transmembrane</keyword>
<protein>
    <recommendedName>
        <fullName evidence="9">MARVEL domain-containing protein</fullName>
    </recommendedName>
</protein>
<dbReference type="InterPro" id="IPR008253">
    <property type="entry name" value="Marvel"/>
</dbReference>
<dbReference type="OMA" id="TGGPYLN"/>
<feature type="transmembrane region" description="Helical" evidence="8">
    <location>
        <begin position="70"/>
        <end position="90"/>
    </location>
</feature>
<dbReference type="AlphaFoldDB" id="H2YUX5"/>
<evidence type="ECO:0000256" key="8">
    <source>
        <dbReference type="SAM" id="Phobius"/>
    </source>
</evidence>
<name>H2YUX5_CIOSA</name>
<comment type="similarity">
    <text evidence="6">Belongs to the MAL family.</text>
</comment>
<evidence type="ECO:0000256" key="1">
    <source>
        <dbReference type="ARBA" id="ARBA00004141"/>
    </source>
</evidence>
<organism evidence="10 11">
    <name type="scientific">Ciona savignyi</name>
    <name type="common">Pacific transparent sea squirt</name>
    <dbReference type="NCBI Taxonomy" id="51511"/>
    <lineage>
        <taxon>Eukaryota</taxon>
        <taxon>Metazoa</taxon>
        <taxon>Chordata</taxon>
        <taxon>Tunicata</taxon>
        <taxon>Ascidiacea</taxon>
        <taxon>Phlebobranchia</taxon>
        <taxon>Cionidae</taxon>
        <taxon>Ciona</taxon>
    </lineage>
</organism>
<reference evidence="10" key="2">
    <citation type="submission" date="2025-08" db="UniProtKB">
        <authorList>
            <consortium name="Ensembl"/>
        </authorList>
    </citation>
    <scope>IDENTIFICATION</scope>
</reference>